<keyword evidence="1" id="KW-0472">Membrane</keyword>
<evidence type="ECO:0000313" key="3">
    <source>
        <dbReference type="Proteomes" id="UP000184063"/>
    </source>
</evidence>
<sequence>MDSIIIKIPGSYPRDHRSSPPIVNKLISNSGAQQFTEFTPQVTTALLSEYDARVPRETAHSIFSRQSDTVDMIFECLSGIVGGVWNVVRSIVCALYSGFWDSTSQSAEKDLDHETAAKMLKPILLLLAAYEAAQMYSITTDGEVLNGEITVHAWGDDYGFARMLKRYDDLLVHDECAEDQFSMTLDRVVCAMGRSHNKWDFQHLIVIWLTYIMATAVLTECICNILQVGSCYGLAVMMACLLAVLFAAAEDYVGCSATSTSTSTSVEEDREVTLRDLMIGALKKGGIRYAEVRSISASRTHSASDTEVLEKYLIKGLRAPTTGTVHDVYVTHYNHGMAVERFTPEEDTVSPSSPAESPNSDQDGYKVSYGLRYLAEVSPQDQQAIAKGIGRSWTCLDQTSTMILTECDISDEHADFYFDFDARSDDDDVDNEEEGDIEIAGSLNGFL</sequence>
<feature type="transmembrane region" description="Helical" evidence="1">
    <location>
        <begin position="201"/>
        <end position="219"/>
    </location>
</feature>
<keyword evidence="1" id="KW-0812">Transmembrane</keyword>
<protein>
    <submittedName>
        <fullName evidence="2">Uncharacterized protein</fullName>
    </submittedName>
</protein>
<evidence type="ECO:0000313" key="2">
    <source>
        <dbReference type="EMBL" id="OJZ92153.1"/>
    </source>
</evidence>
<dbReference type="OrthoDB" id="4501358at2759"/>
<gene>
    <name evidence="2" type="ORF">ASPFODRAFT_150460</name>
</gene>
<dbReference type="AlphaFoldDB" id="A0A1M3TZG5"/>
<reference evidence="3" key="1">
    <citation type="journal article" date="2017" name="Genome Biol.">
        <title>Comparative genomics reveals high biological diversity and specific adaptations in the industrially and medically important fungal genus Aspergillus.</title>
        <authorList>
            <person name="de Vries R.P."/>
            <person name="Riley R."/>
            <person name="Wiebenga A."/>
            <person name="Aguilar-Osorio G."/>
            <person name="Amillis S."/>
            <person name="Uchima C.A."/>
            <person name="Anderluh G."/>
            <person name="Asadollahi M."/>
            <person name="Askin M."/>
            <person name="Barry K."/>
            <person name="Battaglia E."/>
            <person name="Bayram O."/>
            <person name="Benocci T."/>
            <person name="Braus-Stromeyer S.A."/>
            <person name="Caldana C."/>
            <person name="Canovas D."/>
            <person name="Cerqueira G.C."/>
            <person name="Chen F."/>
            <person name="Chen W."/>
            <person name="Choi C."/>
            <person name="Clum A."/>
            <person name="Dos Santos R.A."/>
            <person name="Damasio A.R."/>
            <person name="Diallinas G."/>
            <person name="Emri T."/>
            <person name="Fekete E."/>
            <person name="Flipphi M."/>
            <person name="Freyberg S."/>
            <person name="Gallo A."/>
            <person name="Gournas C."/>
            <person name="Habgood R."/>
            <person name="Hainaut M."/>
            <person name="Harispe M.L."/>
            <person name="Henrissat B."/>
            <person name="Hilden K.S."/>
            <person name="Hope R."/>
            <person name="Hossain A."/>
            <person name="Karabika E."/>
            <person name="Karaffa L."/>
            <person name="Karanyi Z."/>
            <person name="Krasevec N."/>
            <person name="Kuo A."/>
            <person name="Kusch H."/>
            <person name="LaButti K."/>
            <person name="Lagendijk E.L."/>
            <person name="Lapidus A."/>
            <person name="Levasseur A."/>
            <person name="Lindquist E."/>
            <person name="Lipzen A."/>
            <person name="Logrieco A.F."/>
            <person name="MacCabe A."/>
            <person name="Maekelae M.R."/>
            <person name="Malavazi I."/>
            <person name="Melin P."/>
            <person name="Meyer V."/>
            <person name="Mielnichuk N."/>
            <person name="Miskei M."/>
            <person name="Molnar A.P."/>
            <person name="Mule G."/>
            <person name="Ngan C.Y."/>
            <person name="Orejas M."/>
            <person name="Orosz E."/>
            <person name="Ouedraogo J.P."/>
            <person name="Overkamp K.M."/>
            <person name="Park H.-S."/>
            <person name="Perrone G."/>
            <person name="Piumi F."/>
            <person name="Punt P.J."/>
            <person name="Ram A.F."/>
            <person name="Ramon A."/>
            <person name="Rauscher S."/>
            <person name="Record E."/>
            <person name="Riano-Pachon D.M."/>
            <person name="Robert V."/>
            <person name="Roehrig J."/>
            <person name="Ruller R."/>
            <person name="Salamov A."/>
            <person name="Salih N.S."/>
            <person name="Samson R.A."/>
            <person name="Sandor E."/>
            <person name="Sanguinetti M."/>
            <person name="Schuetze T."/>
            <person name="Sepcic K."/>
            <person name="Shelest E."/>
            <person name="Sherlock G."/>
            <person name="Sophianopoulou V."/>
            <person name="Squina F.M."/>
            <person name="Sun H."/>
            <person name="Susca A."/>
            <person name="Todd R.B."/>
            <person name="Tsang A."/>
            <person name="Unkles S.E."/>
            <person name="van de Wiele N."/>
            <person name="van Rossen-Uffink D."/>
            <person name="Oliveira J.V."/>
            <person name="Vesth T.C."/>
            <person name="Visser J."/>
            <person name="Yu J.-H."/>
            <person name="Zhou M."/>
            <person name="Andersen M.R."/>
            <person name="Archer D.B."/>
            <person name="Baker S.E."/>
            <person name="Benoit I."/>
            <person name="Brakhage A.A."/>
            <person name="Braus G.H."/>
            <person name="Fischer R."/>
            <person name="Frisvad J.C."/>
            <person name="Goldman G.H."/>
            <person name="Houbraken J."/>
            <person name="Oakley B."/>
            <person name="Pocsi I."/>
            <person name="Scazzocchio C."/>
            <person name="Seiboth B."/>
            <person name="vanKuyk P.A."/>
            <person name="Wortman J."/>
            <person name="Dyer P.S."/>
            <person name="Grigoriev I.V."/>
        </authorList>
    </citation>
    <scope>NUCLEOTIDE SEQUENCE [LARGE SCALE GENOMIC DNA]</scope>
    <source>
        <strain evidence="3">CBS 106.47</strain>
    </source>
</reference>
<accession>A0A1M3TZG5</accession>
<evidence type="ECO:0000256" key="1">
    <source>
        <dbReference type="SAM" id="Phobius"/>
    </source>
</evidence>
<proteinExistence type="predicted"/>
<feature type="transmembrane region" description="Helical" evidence="1">
    <location>
        <begin position="231"/>
        <end position="249"/>
    </location>
</feature>
<dbReference type="VEuPathDB" id="FungiDB:ASPFODRAFT_150460"/>
<name>A0A1M3TZG5_ASPLC</name>
<dbReference type="Proteomes" id="UP000184063">
    <property type="component" value="Unassembled WGS sequence"/>
</dbReference>
<keyword evidence="1" id="KW-1133">Transmembrane helix</keyword>
<organism evidence="2 3">
    <name type="scientific">Aspergillus luchuensis (strain CBS 106.47)</name>
    <dbReference type="NCBI Taxonomy" id="1137211"/>
    <lineage>
        <taxon>Eukaryota</taxon>
        <taxon>Fungi</taxon>
        <taxon>Dikarya</taxon>
        <taxon>Ascomycota</taxon>
        <taxon>Pezizomycotina</taxon>
        <taxon>Eurotiomycetes</taxon>
        <taxon>Eurotiomycetidae</taxon>
        <taxon>Eurotiales</taxon>
        <taxon>Aspergillaceae</taxon>
        <taxon>Aspergillus</taxon>
        <taxon>Aspergillus subgen. Circumdati</taxon>
    </lineage>
</organism>
<dbReference type="EMBL" id="KV878236">
    <property type="protein sequence ID" value="OJZ92153.1"/>
    <property type="molecule type" value="Genomic_DNA"/>
</dbReference>